<protein>
    <submittedName>
        <fullName evidence="1">Uncharacterized protein</fullName>
    </submittedName>
</protein>
<comment type="caution">
    <text evidence="1">The sequence shown here is derived from an EMBL/GenBank/DDBJ whole genome shotgun (WGS) entry which is preliminary data.</text>
</comment>
<dbReference type="EMBL" id="BART01039292">
    <property type="protein sequence ID" value="GAH12529.1"/>
    <property type="molecule type" value="Genomic_DNA"/>
</dbReference>
<proteinExistence type="predicted"/>
<gene>
    <name evidence="1" type="ORF">S01H4_64663</name>
</gene>
<name>X1E5S6_9ZZZZ</name>
<dbReference type="AlphaFoldDB" id="X1E5S6"/>
<organism evidence="1">
    <name type="scientific">marine sediment metagenome</name>
    <dbReference type="NCBI Taxonomy" id="412755"/>
    <lineage>
        <taxon>unclassified sequences</taxon>
        <taxon>metagenomes</taxon>
        <taxon>ecological metagenomes</taxon>
    </lineage>
</organism>
<reference evidence="1" key="1">
    <citation type="journal article" date="2014" name="Front. Microbiol.">
        <title>High frequency of phylogenetically diverse reductive dehalogenase-homologous genes in deep subseafloor sedimentary metagenomes.</title>
        <authorList>
            <person name="Kawai M."/>
            <person name="Futagami T."/>
            <person name="Toyoda A."/>
            <person name="Takaki Y."/>
            <person name="Nishi S."/>
            <person name="Hori S."/>
            <person name="Arai W."/>
            <person name="Tsubouchi T."/>
            <person name="Morono Y."/>
            <person name="Uchiyama I."/>
            <person name="Ito T."/>
            <person name="Fujiyama A."/>
            <person name="Inagaki F."/>
            <person name="Takami H."/>
        </authorList>
    </citation>
    <scope>NUCLEOTIDE SEQUENCE</scope>
    <source>
        <strain evidence="1">Expedition CK06-06</strain>
    </source>
</reference>
<sequence length="64" mass="6921">AVLLEVDQRLAQLEGTPTVHRDAVGLLIDHVKKLAGHSIRGEKPKKPIAQALLGAAYTGGWKKR</sequence>
<evidence type="ECO:0000313" key="1">
    <source>
        <dbReference type="EMBL" id="GAH12529.1"/>
    </source>
</evidence>
<feature type="non-terminal residue" evidence="1">
    <location>
        <position position="1"/>
    </location>
</feature>
<accession>X1E5S6</accession>